<reference evidence="3" key="1">
    <citation type="journal article" date="2019" name="Int. J. Syst. Evol. Microbiol.">
        <title>The Global Catalogue of Microorganisms (GCM) 10K type strain sequencing project: providing services to taxonomists for standard genome sequencing and annotation.</title>
        <authorList>
            <consortium name="The Broad Institute Genomics Platform"/>
            <consortium name="The Broad Institute Genome Sequencing Center for Infectious Disease"/>
            <person name="Wu L."/>
            <person name="Ma J."/>
        </authorList>
    </citation>
    <scope>NUCLEOTIDE SEQUENCE [LARGE SCALE GENOMIC DNA]</scope>
    <source>
        <strain evidence="3">JCM 3296</strain>
    </source>
</reference>
<feature type="region of interest" description="Disordered" evidence="1">
    <location>
        <begin position="62"/>
        <end position="96"/>
    </location>
</feature>
<name>A0ABQ2UN46_9PSEU</name>
<protein>
    <submittedName>
        <fullName evidence="2">Uncharacterized protein</fullName>
    </submittedName>
</protein>
<evidence type="ECO:0000313" key="2">
    <source>
        <dbReference type="EMBL" id="GGU45899.1"/>
    </source>
</evidence>
<proteinExistence type="predicted"/>
<dbReference type="EMBL" id="BMRE01000018">
    <property type="protein sequence ID" value="GGU45899.1"/>
    <property type="molecule type" value="Genomic_DNA"/>
</dbReference>
<sequence>MGRTASVSHSTDAHASVRCLGELTLQIRMESPTGVYVLVSARKAERLYANGYLYLDEPVQADEDEAVDEQPALPLSQQPRRRGRPPKSATADVNEA</sequence>
<gene>
    <name evidence="2" type="ORF">GCM10010178_43000</name>
</gene>
<comment type="caution">
    <text evidence="2">The sequence shown here is derived from an EMBL/GenBank/DDBJ whole genome shotgun (WGS) entry which is preliminary data.</text>
</comment>
<organism evidence="2 3">
    <name type="scientific">Lentzea flava</name>
    <dbReference type="NCBI Taxonomy" id="103732"/>
    <lineage>
        <taxon>Bacteria</taxon>
        <taxon>Bacillati</taxon>
        <taxon>Actinomycetota</taxon>
        <taxon>Actinomycetes</taxon>
        <taxon>Pseudonocardiales</taxon>
        <taxon>Pseudonocardiaceae</taxon>
        <taxon>Lentzea</taxon>
    </lineage>
</organism>
<accession>A0ABQ2UN46</accession>
<evidence type="ECO:0000256" key="1">
    <source>
        <dbReference type="SAM" id="MobiDB-lite"/>
    </source>
</evidence>
<evidence type="ECO:0000313" key="3">
    <source>
        <dbReference type="Proteomes" id="UP000649573"/>
    </source>
</evidence>
<keyword evidence="3" id="KW-1185">Reference proteome</keyword>
<dbReference type="Proteomes" id="UP000649573">
    <property type="component" value="Unassembled WGS sequence"/>
</dbReference>